<sequence>MFYGSYTALITPFNQGNVDEAALRQLVNWQIDQGTQGLVPVGTTGESPTISEAEHKRIIEIVVEETAGRVPVIAGAGSNNPAEALVYAKTAEQAGADGILCVAGYYNRPSQAGLYEHFKLIHDQTNIPIIIYNIPPRTIVDVQPQTMAQLAALPRVSGVKDATMDLSRISRERSLIKRDFSYMSGEDITAVAYNAMGGRGCISVTSNVAPALCAAMQSACQNGDYQTALAIHERLMPLHLALFEEPSPSGIKYALSLTGICQDEVRLPIMPPSATTRKKIETALTQLSLI</sequence>
<keyword evidence="6 12" id="KW-0028">Amino-acid biosynthesis</keyword>
<dbReference type="AlphaFoldDB" id="A0A1H9K3I9"/>
<feature type="site" description="Part of a proton relay during catalysis" evidence="12">
    <location>
        <position position="106"/>
    </location>
</feature>
<dbReference type="CDD" id="cd00950">
    <property type="entry name" value="DHDPS"/>
    <property type="match status" value="1"/>
</dbReference>
<comment type="subcellular location">
    <subcellularLocation>
        <location evidence="12">Cytoplasm</location>
    </subcellularLocation>
</comment>
<name>A0A1H9K3I9_9GAMM</name>
<evidence type="ECO:0000256" key="10">
    <source>
        <dbReference type="ARBA" id="ARBA00023270"/>
    </source>
</evidence>
<dbReference type="PROSITE" id="PS00665">
    <property type="entry name" value="DHDPS_1"/>
    <property type="match status" value="1"/>
</dbReference>
<protein>
    <recommendedName>
        <fullName evidence="4 12">4-hydroxy-tetrahydrodipicolinate synthase</fullName>
        <shortName evidence="12">HTPA synthase</shortName>
        <ecNumber evidence="4 12">4.3.3.7</ecNumber>
    </recommendedName>
</protein>
<feature type="active site" description="Proton donor/acceptor" evidence="12 14">
    <location>
        <position position="132"/>
    </location>
</feature>
<dbReference type="PIRSF" id="PIRSF001365">
    <property type="entry name" value="DHDPS"/>
    <property type="match status" value="1"/>
</dbReference>
<dbReference type="GO" id="GO:0019877">
    <property type="term" value="P:diaminopimelate biosynthetic process"/>
    <property type="evidence" value="ECO:0007669"/>
    <property type="project" value="UniProtKB-UniRule"/>
</dbReference>
<dbReference type="UniPathway" id="UPA00034">
    <property type="reaction ID" value="UER00017"/>
</dbReference>
<dbReference type="PRINTS" id="PR00146">
    <property type="entry name" value="DHPICSNTHASE"/>
</dbReference>
<evidence type="ECO:0000256" key="3">
    <source>
        <dbReference type="ARBA" id="ARBA00007592"/>
    </source>
</evidence>
<evidence type="ECO:0000256" key="2">
    <source>
        <dbReference type="ARBA" id="ARBA00005120"/>
    </source>
</evidence>
<organism evidence="16 17">
    <name type="scientific">Amphritea atlantica</name>
    <dbReference type="NCBI Taxonomy" id="355243"/>
    <lineage>
        <taxon>Bacteria</taxon>
        <taxon>Pseudomonadati</taxon>
        <taxon>Pseudomonadota</taxon>
        <taxon>Gammaproteobacteria</taxon>
        <taxon>Oceanospirillales</taxon>
        <taxon>Oceanospirillaceae</taxon>
        <taxon>Amphritea</taxon>
    </lineage>
</organism>
<evidence type="ECO:0000256" key="4">
    <source>
        <dbReference type="ARBA" id="ARBA00012086"/>
    </source>
</evidence>
<dbReference type="Pfam" id="PF00701">
    <property type="entry name" value="DHDPS"/>
    <property type="match status" value="1"/>
</dbReference>
<evidence type="ECO:0000256" key="8">
    <source>
        <dbReference type="ARBA" id="ARBA00023154"/>
    </source>
</evidence>
<evidence type="ECO:0000256" key="11">
    <source>
        <dbReference type="ARBA" id="ARBA00047836"/>
    </source>
</evidence>
<dbReference type="InterPro" id="IPR020624">
    <property type="entry name" value="Schiff_base-form_aldolases_CS"/>
</dbReference>
<dbReference type="GO" id="GO:0005829">
    <property type="term" value="C:cytosol"/>
    <property type="evidence" value="ECO:0007669"/>
    <property type="project" value="TreeGrafter"/>
</dbReference>
<dbReference type="SUPFAM" id="SSF51569">
    <property type="entry name" value="Aldolase"/>
    <property type="match status" value="1"/>
</dbReference>
<keyword evidence="8 12" id="KW-0457">Lysine biosynthesis</keyword>
<dbReference type="RefSeq" id="WP_091360467.1">
    <property type="nucleotide sequence ID" value="NZ_AP025284.1"/>
</dbReference>
<evidence type="ECO:0000256" key="12">
    <source>
        <dbReference type="HAMAP-Rule" id="MF_00418"/>
    </source>
</evidence>
<feature type="site" description="Part of a proton relay during catalysis" evidence="12">
    <location>
        <position position="43"/>
    </location>
</feature>
<evidence type="ECO:0000256" key="5">
    <source>
        <dbReference type="ARBA" id="ARBA00022490"/>
    </source>
</evidence>
<dbReference type="SMART" id="SM01130">
    <property type="entry name" value="DHDPS"/>
    <property type="match status" value="1"/>
</dbReference>
<dbReference type="InterPro" id="IPR005263">
    <property type="entry name" value="DapA"/>
</dbReference>
<proteinExistence type="inferred from homology"/>
<dbReference type="EC" id="4.3.3.7" evidence="4 12"/>
<evidence type="ECO:0000313" key="16">
    <source>
        <dbReference type="EMBL" id="SEQ93639.1"/>
    </source>
</evidence>
<dbReference type="PROSITE" id="PS00666">
    <property type="entry name" value="DHDPS_2"/>
    <property type="match status" value="1"/>
</dbReference>
<comment type="subunit">
    <text evidence="12">Homotetramer; dimer of dimers.</text>
</comment>
<comment type="catalytic activity">
    <reaction evidence="11 12">
        <text>L-aspartate 4-semialdehyde + pyruvate = (2S,4S)-4-hydroxy-2,3,4,5-tetrahydrodipicolinate + H2O + H(+)</text>
        <dbReference type="Rhea" id="RHEA:34171"/>
        <dbReference type="ChEBI" id="CHEBI:15361"/>
        <dbReference type="ChEBI" id="CHEBI:15377"/>
        <dbReference type="ChEBI" id="CHEBI:15378"/>
        <dbReference type="ChEBI" id="CHEBI:67139"/>
        <dbReference type="ChEBI" id="CHEBI:537519"/>
        <dbReference type="EC" id="4.3.3.7"/>
    </reaction>
</comment>
<dbReference type="OrthoDB" id="9782828at2"/>
<evidence type="ECO:0000313" key="17">
    <source>
        <dbReference type="Proteomes" id="UP000198749"/>
    </source>
</evidence>
<evidence type="ECO:0000256" key="6">
    <source>
        <dbReference type="ARBA" id="ARBA00022605"/>
    </source>
</evidence>
<comment type="similarity">
    <text evidence="3 12 13">Belongs to the DapA family.</text>
</comment>
<reference evidence="17" key="1">
    <citation type="submission" date="2016-10" db="EMBL/GenBank/DDBJ databases">
        <authorList>
            <person name="Varghese N."/>
            <person name="Submissions S."/>
        </authorList>
    </citation>
    <scope>NUCLEOTIDE SEQUENCE [LARGE SCALE GENOMIC DNA]</scope>
    <source>
        <strain evidence="17">DSM 18887</strain>
    </source>
</reference>
<keyword evidence="5 12" id="KW-0963">Cytoplasm</keyword>
<dbReference type="InterPro" id="IPR013785">
    <property type="entry name" value="Aldolase_TIM"/>
</dbReference>
<accession>A0A1H9K3I9</accession>
<dbReference type="Proteomes" id="UP000198749">
    <property type="component" value="Unassembled WGS sequence"/>
</dbReference>
<feature type="binding site" evidence="12 15">
    <location>
        <position position="202"/>
    </location>
    <ligand>
        <name>pyruvate</name>
        <dbReference type="ChEBI" id="CHEBI:15361"/>
    </ligand>
</feature>
<dbReference type="NCBIfam" id="TIGR00674">
    <property type="entry name" value="dapA"/>
    <property type="match status" value="1"/>
</dbReference>
<dbReference type="InterPro" id="IPR020625">
    <property type="entry name" value="Schiff_base-form_aldolases_AS"/>
</dbReference>
<keyword evidence="7 12" id="KW-0220">Diaminopimelate biosynthesis</keyword>
<evidence type="ECO:0000256" key="14">
    <source>
        <dbReference type="PIRSR" id="PIRSR001365-1"/>
    </source>
</evidence>
<comment type="function">
    <text evidence="1 12">Catalyzes the condensation of (S)-aspartate-beta-semialdehyde [(S)-ASA] and pyruvate to 4-hydroxy-tetrahydrodipicolinate (HTPA).</text>
</comment>
<dbReference type="GO" id="GO:0009089">
    <property type="term" value="P:lysine biosynthetic process via diaminopimelate"/>
    <property type="evidence" value="ECO:0007669"/>
    <property type="project" value="UniProtKB-UniRule"/>
</dbReference>
<keyword evidence="17" id="KW-1185">Reference proteome</keyword>
<feature type="active site" description="Schiff-base intermediate with substrate" evidence="12 14">
    <location>
        <position position="160"/>
    </location>
</feature>
<dbReference type="PANTHER" id="PTHR12128">
    <property type="entry name" value="DIHYDRODIPICOLINATE SYNTHASE"/>
    <property type="match status" value="1"/>
</dbReference>
<dbReference type="Gene3D" id="3.20.20.70">
    <property type="entry name" value="Aldolase class I"/>
    <property type="match status" value="1"/>
</dbReference>
<dbReference type="EMBL" id="FOGB01000011">
    <property type="protein sequence ID" value="SEQ93639.1"/>
    <property type="molecule type" value="Genomic_DNA"/>
</dbReference>
<evidence type="ECO:0000256" key="9">
    <source>
        <dbReference type="ARBA" id="ARBA00023239"/>
    </source>
</evidence>
<keyword evidence="9 12" id="KW-0456">Lyase</keyword>
<evidence type="ECO:0000256" key="15">
    <source>
        <dbReference type="PIRSR" id="PIRSR001365-2"/>
    </source>
</evidence>
<gene>
    <name evidence="12" type="primary">dapA</name>
    <name evidence="16" type="ORF">SAMN03080615_03324</name>
</gene>
<comment type="caution">
    <text evidence="12">Was originally thought to be a dihydrodipicolinate synthase (DHDPS), catalyzing the condensation of (S)-aspartate-beta-semialdehyde [(S)-ASA] and pyruvate to dihydrodipicolinate (DHDP). However, it was shown in E.coli that the product of the enzymatic reaction is not dihydrodipicolinate but in fact (4S)-4-hydroxy-2,3,4,5-tetrahydro-(2S)-dipicolinic acid (HTPA), and that the consecutive dehydration reaction leading to DHDP is not spontaneous but catalyzed by DapB.</text>
</comment>
<dbReference type="GO" id="GO:0008840">
    <property type="term" value="F:4-hydroxy-tetrahydrodipicolinate synthase activity"/>
    <property type="evidence" value="ECO:0007669"/>
    <property type="project" value="UniProtKB-UniRule"/>
</dbReference>
<dbReference type="HAMAP" id="MF_00418">
    <property type="entry name" value="DapA"/>
    <property type="match status" value="1"/>
</dbReference>
<keyword evidence="10 12" id="KW-0704">Schiff base</keyword>
<dbReference type="InterPro" id="IPR002220">
    <property type="entry name" value="DapA-like"/>
</dbReference>
<feature type="binding site" evidence="12 15">
    <location>
        <position position="44"/>
    </location>
    <ligand>
        <name>pyruvate</name>
        <dbReference type="ChEBI" id="CHEBI:15361"/>
    </ligand>
</feature>
<evidence type="ECO:0000256" key="13">
    <source>
        <dbReference type="PIRNR" id="PIRNR001365"/>
    </source>
</evidence>
<dbReference type="PANTHER" id="PTHR12128:SF66">
    <property type="entry name" value="4-HYDROXY-2-OXOGLUTARATE ALDOLASE, MITOCHONDRIAL"/>
    <property type="match status" value="1"/>
</dbReference>
<dbReference type="STRING" id="355243.SAMN03080615_03324"/>
<evidence type="ECO:0000256" key="7">
    <source>
        <dbReference type="ARBA" id="ARBA00022915"/>
    </source>
</evidence>
<comment type="pathway">
    <text evidence="2 12">Amino-acid biosynthesis; L-lysine biosynthesis via DAP pathway; (S)-tetrahydrodipicolinate from L-aspartate: step 3/4.</text>
</comment>
<evidence type="ECO:0000256" key="1">
    <source>
        <dbReference type="ARBA" id="ARBA00003294"/>
    </source>
</evidence>